<keyword evidence="1" id="KW-0472">Membrane</keyword>
<dbReference type="KEGG" id="tpol:Mal48_05780"/>
<dbReference type="AlphaFoldDB" id="A0A517QIC2"/>
<dbReference type="Pfam" id="PF12158">
    <property type="entry name" value="DUF3592"/>
    <property type="match status" value="1"/>
</dbReference>
<evidence type="ECO:0000256" key="1">
    <source>
        <dbReference type="SAM" id="Phobius"/>
    </source>
</evidence>
<feature type="transmembrane region" description="Helical" evidence="1">
    <location>
        <begin position="149"/>
        <end position="168"/>
    </location>
</feature>
<gene>
    <name evidence="3" type="ORF">Mal48_05780</name>
</gene>
<reference evidence="3 4" key="1">
    <citation type="submission" date="2019-02" db="EMBL/GenBank/DDBJ databases">
        <title>Deep-cultivation of Planctomycetes and their phenomic and genomic characterization uncovers novel biology.</title>
        <authorList>
            <person name="Wiegand S."/>
            <person name="Jogler M."/>
            <person name="Boedeker C."/>
            <person name="Pinto D."/>
            <person name="Vollmers J."/>
            <person name="Rivas-Marin E."/>
            <person name="Kohn T."/>
            <person name="Peeters S.H."/>
            <person name="Heuer A."/>
            <person name="Rast P."/>
            <person name="Oberbeckmann S."/>
            <person name="Bunk B."/>
            <person name="Jeske O."/>
            <person name="Meyerdierks A."/>
            <person name="Storesund J.E."/>
            <person name="Kallscheuer N."/>
            <person name="Luecker S."/>
            <person name="Lage O.M."/>
            <person name="Pohl T."/>
            <person name="Merkel B.J."/>
            <person name="Hornburger P."/>
            <person name="Mueller R.-W."/>
            <person name="Bruemmer F."/>
            <person name="Labrenz M."/>
            <person name="Spormann A.M."/>
            <person name="Op den Camp H."/>
            <person name="Overmann J."/>
            <person name="Amann R."/>
            <person name="Jetten M.S.M."/>
            <person name="Mascher T."/>
            <person name="Medema M.H."/>
            <person name="Devos D.P."/>
            <person name="Kaster A.-K."/>
            <person name="Ovreas L."/>
            <person name="Rohde M."/>
            <person name="Galperin M.Y."/>
            <person name="Jogler C."/>
        </authorList>
    </citation>
    <scope>NUCLEOTIDE SEQUENCE [LARGE SCALE GENOMIC DNA]</scope>
    <source>
        <strain evidence="3 4">Mal48</strain>
    </source>
</reference>
<accession>A0A517QIC2</accession>
<dbReference type="Proteomes" id="UP000315724">
    <property type="component" value="Chromosome"/>
</dbReference>
<feature type="domain" description="DUF3592" evidence="2">
    <location>
        <begin position="59"/>
        <end position="143"/>
    </location>
</feature>
<keyword evidence="4" id="KW-1185">Reference proteome</keyword>
<dbReference type="InterPro" id="IPR021994">
    <property type="entry name" value="DUF3592"/>
</dbReference>
<protein>
    <recommendedName>
        <fullName evidence="2">DUF3592 domain-containing protein</fullName>
    </recommendedName>
</protein>
<evidence type="ECO:0000313" key="4">
    <source>
        <dbReference type="Proteomes" id="UP000315724"/>
    </source>
</evidence>
<evidence type="ECO:0000313" key="3">
    <source>
        <dbReference type="EMBL" id="QDT31345.1"/>
    </source>
</evidence>
<proteinExistence type="predicted"/>
<dbReference type="EMBL" id="CP036267">
    <property type="protein sequence ID" value="QDT31345.1"/>
    <property type="molecule type" value="Genomic_DNA"/>
</dbReference>
<organism evidence="3 4">
    <name type="scientific">Thalassoglobus polymorphus</name>
    <dbReference type="NCBI Taxonomy" id="2527994"/>
    <lineage>
        <taxon>Bacteria</taxon>
        <taxon>Pseudomonadati</taxon>
        <taxon>Planctomycetota</taxon>
        <taxon>Planctomycetia</taxon>
        <taxon>Planctomycetales</taxon>
        <taxon>Planctomycetaceae</taxon>
        <taxon>Thalassoglobus</taxon>
    </lineage>
</organism>
<keyword evidence="1" id="KW-0812">Transmembrane</keyword>
<keyword evidence="1" id="KW-1133">Transmembrane helix</keyword>
<evidence type="ECO:0000259" key="2">
    <source>
        <dbReference type="Pfam" id="PF12158"/>
    </source>
</evidence>
<dbReference type="RefSeq" id="WP_197441984.1">
    <property type="nucleotide sequence ID" value="NZ_CP036267.1"/>
</dbReference>
<sequence>MHDDPGAELAPLNYWAITILGWTCAVAAPFLLVMTSWWHYRATASESWPSVPGFLTSVEVTKSNTFVKRQGLKKVQTVSVRYSYEVDGKLFEAEKINVNRAEYRTAAGKGYGFKRTNDVRNPMAVTVYYNPSNPADAALTPGKTSKETFFFYITLIVLILAPVSLYILRDEYKWAVKTHPPEKKPKSKRTSRQ</sequence>
<name>A0A517QIC2_9PLAN</name>
<feature type="transmembrane region" description="Helical" evidence="1">
    <location>
        <begin position="12"/>
        <end position="33"/>
    </location>
</feature>